<comment type="caution">
    <text evidence="2">The sequence shown here is derived from an EMBL/GenBank/DDBJ whole genome shotgun (WGS) entry which is preliminary data.</text>
</comment>
<feature type="transmembrane region" description="Helical" evidence="1">
    <location>
        <begin position="78"/>
        <end position="98"/>
    </location>
</feature>
<dbReference type="Proteomes" id="UP001138686">
    <property type="component" value="Unassembled WGS sequence"/>
</dbReference>
<keyword evidence="1" id="KW-0812">Transmembrane</keyword>
<feature type="transmembrane region" description="Helical" evidence="1">
    <location>
        <begin position="7"/>
        <end position="26"/>
    </location>
</feature>
<protein>
    <submittedName>
        <fullName evidence="2">Uncharacterized protein</fullName>
    </submittedName>
</protein>
<keyword evidence="1" id="KW-1133">Transmembrane helix</keyword>
<evidence type="ECO:0000313" key="3">
    <source>
        <dbReference type="Proteomes" id="UP001138686"/>
    </source>
</evidence>
<dbReference type="RefSeq" id="WP_219050490.1">
    <property type="nucleotide sequence ID" value="NZ_JAHWDP010000001.1"/>
</dbReference>
<name>A0A9X1JXL1_9FLAO</name>
<reference evidence="2" key="1">
    <citation type="submission" date="2021-07" db="EMBL/GenBank/DDBJ databases">
        <title>Aureisphaera sp. CAU 1614 isolated from sea sediment.</title>
        <authorList>
            <person name="Kim W."/>
        </authorList>
    </citation>
    <scope>NUCLEOTIDE SEQUENCE</scope>
    <source>
        <strain evidence="2">CAU 1614</strain>
    </source>
</reference>
<proteinExistence type="predicted"/>
<keyword evidence="3" id="KW-1185">Reference proteome</keyword>
<keyword evidence="1" id="KW-0472">Membrane</keyword>
<feature type="transmembrane region" description="Helical" evidence="1">
    <location>
        <begin position="135"/>
        <end position="155"/>
    </location>
</feature>
<evidence type="ECO:0000256" key="1">
    <source>
        <dbReference type="SAM" id="Phobius"/>
    </source>
</evidence>
<evidence type="ECO:0000313" key="2">
    <source>
        <dbReference type="EMBL" id="MBW2936677.1"/>
    </source>
</evidence>
<accession>A0A9X1JXL1</accession>
<feature type="transmembrane region" description="Helical" evidence="1">
    <location>
        <begin position="55"/>
        <end position="72"/>
    </location>
</feature>
<dbReference type="EMBL" id="JAHWDP010000001">
    <property type="protein sequence ID" value="MBW2936677.1"/>
    <property type="molecule type" value="Genomic_DNA"/>
</dbReference>
<feature type="transmembrane region" description="Helical" evidence="1">
    <location>
        <begin position="32"/>
        <end position="48"/>
    </location>
</feature>
<sequence length="156" mass="18016">MKNYYLILIENFIGIGYLILFLLGFFTDNLNFYHIGGIGMLIFMFIMIKGQPKNLFSFLFMCGIGCVVAYFVSKWWLGIFWVSAFYTVGQLFGIRALLKNKELLIAQIDEQKIETEDLLKYAMTGKMADPDKIEIIEILFFIGLIIGPYLLANYLN</sequence>
<gene>
    <name evidence="2" type="ORF">KXJ69_01080</name>
</gene>
<organism evidence="2 3">
    <name type="scientific">Halomarinibacterium sedimenti</name>
    <dbReference type="NCBI Taxonomy" id="2857106"/>
    <lineage>
        <taxon>Bacteria</taxon>
        <taxon>Pseudomonadati</taxon>
        <taxon>Bacteroidota</taxon>
        <taxon>Flavobacteriia</taxon>
        <taxon>Flavobacteriales</taxon>
        <taxon>Flavobacteriaceae</taxon>
        <taxon>Halomarinibacterium</taxon>
    </lineage>
</organism>
<dbReference type="AlphaFoldDB" id="A0A9X1JXL1"/>